<evidence type="ECO:0000256" key="8">
    <source>
        <dbReference type="ARBA" id="ARBA00022692"/>
    </source>
</evidence>
<protein>
    <recommendedName>
        <fullName evidence="5 12">Cell division protein FtsX</fullName>
    </recommendedName>
</protein>
<evidence type="ECO:0000256" key="10">
    <source>
        <dbReference type="ARBA" id="ARBA00023136"/>
    </source>
</evidence>
<feature type="domain" description="ABC3 transporter permease C-terminal" evidence="14">
    <location>
        <begin position="181"/>
        <end position="300"/>
    </location>
</feature>
<feature type="transmembrane region" description="Helical" evidence="13">
    <location>
        <begin position="21"/>
        <end position="41"/>
    </location>
</feature>
<evidence type="ECO:0000256" key="13">
    <source>
        <dbReference type="SAM" id="Phobius"/>
    </source>
</evidence>
<dbReference type="Proteomes" id="UP000070598">
    <property type="component" value="Unassembled WGS sequence"/>
</dbReference>
<keyword evidence="9 13" id="KW-1133">Transmembrane helix</keyword>
<dbReference type="Pfam" id="PF02687">
    <property type="entry name" value="FtsX"/>
    <property type="match status" value="1"/>
</dbReference>
<gene>
    <name evidence="16" type="ORF">TH66_11180</name>
    <name evidence="17" type="ORF">TR74_07130</name>
</gene>
<evidence type="ECO:0000256" key="12">
    <source>
        <dbReference type="PIRNR" id="PIRNR003097"/>
    </source>
</evidence>
<dbReference type="Gene3D" id="3.30.70.3040">
    <property type="match status" value="1"/>
</dbReference>
<comment type="caution">
    <text evidence="17">The sequence shown here is derived from an EMBL/GenBank/DDBJ whole genome shotgun (WGS) entry which is preliminary data.</text>
</comment>
<feature type="transmembrane region" description="Helical" evidence="13">
    <location>
        <begin position="272"/>
        <end position="295"/>
    </location>
</feature>
<evidence type="ECO:0000256" key="1">
    <source>
        <dbReference type="ARBA" id="ARBA00003552"/>
    </source>
</evidence>
<dbReference type="InterPro" id="IPR004513">
    <property type="entry name" value="FtsX"/>
</dbReference>
<dbReference type="EMBL" id="JYIK01000704">
    <property type="protein sequence ID" value="KWX09852.1"/>
    <property type="molecule type" value="Genomic_DNA"/>
</dbReference>
<keyword evidence="7 12" id="KW-0132">Cell division</keyword>
<evidence type="ECO:0000313" key="16">
    <source>
        <dbReference type="EMBL" id="KWX03461.1"/>
    </source>
</evidence>
<evidence type="ECO:0000256" key="9">
    <source>
        <dbReference type="ARBA" id="ARBA00022989"/>
    </source>
</evidence>
<keyword evidence="6 12" id="KW-1003">Cell membrane</keyword>
<keyword evidence="11 12" id="KW-0131">Cell cycle</keyword>
<evidence type="ECO:0000256" key="6">
    <source>
        <dbReference type="ARBA" id="ARBA00022475"/>
    </source>
</evidence>
<keyword evidence="10 12" id="KW-0472">Membrane</keyword>
<dbReference type="PIRSF" id="PIRSF003097">
    <property type="entry name" value="FtsX"/>
    <property type="match status" value="1"/>
</dbReference>
<reference evidence="17 19" key="2">
    <citation type="submission" date="2015-02" db="EMBL/GenBank/DDBJ databases">
        <title>Physiological reanalysis, assessment of diazotrophy, and genome sequences of multiple isolates of Streptomyces thermoautotrophicus.</title>
        <authorList>
            <person name="MacKellar D.C."/>
            <person name="Lieber L."/>
            <person name="Norman J."/>
            <person name="Bolger A."/>
            <person name="Tobin C."/>
            <person name="Murray J.W."/>
            <person name="Prell J."/>
        </authorList>
    </citation>
    <scope>NUCLEOTIDE SEQUENCE [LARGE SCALE GENOMIC DNA]</scope>
    <source>
        <strain evidence="17 19">UBT1</strain>
    </source>
</reference>
<name>A0A132NJE6_9ACTN</name>
<feature type="transmembrane region" description="Helical" evidence="13">
    <location>
        <begin position="177"/>
        <end position="198"/>
    </location>
</feature>
<dbReference type="InterPro" id="IPR040690">
    <property type="entry name" value="FtsX_ECD"/>
</dbReference>
<comment type="function">
    <text evidence="1">Part of the ABC transporter FtsEX involved in cellular division.</text>
</comment>
<dbReference type="InterPro" id="IPR003838">
    <property type="entry name" value="ABC3_permease_C"/>
</dbReference>
<feature type="transmembrane region" description="Helical" evidence="13">
    <location>
        <begin position="219"/>
        <end position="252"/>
    </location>
</feature>
<dbReference type="AlphaFoldDB" id="A0A132NJE6"/>
<dbReference type="GO" id="GO:0005886">
    <property type="term" value="C:plasma membrane"/>
    <property type="evidence" value="ECO:0007669"/>
    <property type="project" value="UniProtKB-SubCell"/>
</dbReference>
<evidence type="ECO:0000256" key="2">
    <source>
        <dbReference type="ARBA" id="ARBA00004651"/>
    </source>
</evidence>
<dbReference type="EMBL" id="JYIJ01000017">
    <property type="protein sequence ID" value="KWX03461.1"/>
    <property type="molecule type" value="Genomic_DNA"/>
</dbReference>
<evidence type="ECO:0000256" key="4">
    <source>
        <dbReference type="ARBA" id="ARBA00011160"/>
    </source>
</evidence>
<dbReference type="PANTHER" id="PTHR47755">
    <property type="entry name" value="CELL DIVISION PROTEIN FTSX"/>
    <property type="match status" value="1"/>
</dbReference>
<evidence type="ECO:0000313" key="18">
    <source>
        <dbReference type="Proteomes" id="UP000070598"/>
    </source>
</evidence>
<dbReference type="PATRIC" id="fig|1469144.8.peg.2760"/>
<evidence type="ECO:0000256" key="11">
    <source>
        <dbReference type="ARBA" id="ARBA00023306"/>
    </source>
</evidence>
<organism evidence="17 18">
    <name type="scientific">Carbonactinospora thermoautotrophica</name>
    <dbReference type="NCBI Taxonomy" id="1469144"/>
    <lineage>
        <taxon>Bacteria</taxon>
        <taxon>Bacillati</taxon>
        <taxon>Actinomycetota</taxon>
        <taxon>Actinomycetes</taxon>
        <taxon>Kitasatosporales</taxon>
        <taxon>Carbonactinosporaceae</taxon>
        <taxon>Carbonactinospora</taxon>
    </lineage>
</organism>
<dbReference type="Pfam" id="PF18075">
    <property type="entry name" value="FtsX_ECD"/>
    <property type="match status" value="1"/>
</dbReference>
<dbReference type="PANTHER" id="PTHR47755:SF1">
    <property type="entry name" value="CELL DIVISION PROTEIN FTSX"/>
    <property type="match status" value="1"/>
</dbReference>
<proteinExistence type="inferred from homology"/>
<comment type="similarity">
    <text evidence="3 12">Belongs to the ABC-4 integral membrane protein family. FtsX subfamily.</text>
</comment>
<dbReference type="Proteomes" id="UP000070659">
    <property type="component" value="Unassembled WGS sequence"/>
</dbReference>
<evidence type="ECO:0000256" key="5">
    <source>
        <dbReference type="ARBA" id="ARBA00021907"/>
    </source>
</evidence>
<feature type="domain" description="FtsX extracellular" evidence="15">
    <location>
        <begin position="56"/>
        <end position="158"/>
    </location>
</feature>
<dbReference type="InterPro" id="IPR047929">
    <property type="entry name" value="FtsX_actino"/>
</dbReference>
<evidence type="ECO:0000256" key="7">
    <source>
        <dbReference type="ARBA" id="ARBA00022618"/>
    </source>
</evidence>
<dbReference type="GO" id="GO:0051301">
    <property type="term" value="P:cell division"/>
    <property type="evidence" value="ECO:0007669"/>
    <property type="project" value="UniProtKB-KW"/>
</dbReference>
<dbReference type="NCBIfam" id="NF038346">
    <property type="entry name" value="FtsX_actino"/>
    <property type="match status" value="1"/>
</dbReference>
<keyword evidence="8 13" id="KW-0812">Transmembrane</keyword>
<evidence type="ECO:0000259" key="14">
    <source>
        <dbReference type="Pfam" id="PF02687"/>
    </source>
</evidence>
<reference evidence="18" key="1">
    <citation type="submission" date="2015-02" db="EMBL/GenBank/DDBJ databases">
        <title>Physiological reanalysis, assessment of diazotrophy, and genome sequences of multiple isolates of Streptomyces thermoautotrophicus.</title>
        <authorList>
            <person name="MacKellar D.C."/>
            <person name="Lieber L."/>
            <person name="Norman J."/>
            <person name="Bolger A."/>
            <person name="Tobin C."/>
            <person name="Murray J.W."/>
            <person name="Friesen M."/>
            <person name="Prell J."/>
        </authorList>
    </citation>
    <scope>NUCLEOTIDE SEQUENCE [LARGE SCALE GENOMIC DNA]</scope>
    <source>
        <strain evidence="18">UBT1</strain>
    </source>
</reference>
<evidence type="ECO:0000259" key="15">
    <source>
        <dbReference type="Pfam" id="PF18075"/>
    </source>
</evidence>
<sequence length="301" mass="33676">MRAHFVLSEVGIGLRRNLTMTIAVIISVAVSLGLFGFGLLIRQQVDAMKNFWYDKVEVSIFLCNKDDRTPSCNGAVTPAQREQIRQDLERLKPTVKEIYYEDHAQAYQHFQEDLKDTALAQNITPDQLPESFRVKLSDPTKYGIVASAFAGRPGVYDVQDQRQVLDKFFKVLRGFEVLALFLAVTMLFVAVLLIMNTMRVAAFSRRRETSIMRLVGASNFYIQLPFITEAVVAGLIGGLVAAGAICLIYVFLIDNYLRPTFQFTSFIGWDAVLTTIPVLIGTGVVLAATASFISLRKYLKV</sequence>
<evidence type="ECO:0000313" key="19">
    <source>
        <dbReference type="Proteomes" id="UP000070659"/>
    </source>
</evidence>
<comment type="subunit">
    <text evidence="4">Forms a membrane-associated complex with FtsE.</text>
</comment>
<accession>A0A132NJE6</accession>
<evidence type="ECO:0000256" key="3">
    <source>
        <dbReference type="ARBA" id="ARBA00007379"/>
    </source>
</evidence>
<evidence type="ECO:0000313" key="17">
    <source>
        <dbReference type="EMBL" id="KWX09852.1"/>
    </source>
</evidence>
<comment type="subcellular location">
    <subcellularLocation>
        <location evidence="2">Cell membrane</location>
        <topology evidence="2">Multi-pass membrane protein</topology>
    </subcellularLocation>
</comment>
<dbReference type="RefSeq" id="WP_067069965.1">
    <property type="nucleotide sequence ID" value="NZ_CP171739.1"/>
</dbReference>